<dbReference type="RefSeq" id="WP_158552236.1">
    <property type="nucleotide sequence ID" value="NZ_CP060636.1"/>
</dbReference>
<sequence length="394" mass="44917">MAQQACLTLYNAIKDSTKIIDAMKHHFEAIATTYTATADGIQIQLFDESVVEVHIMNDMKEVNPQIAGMQNYFAQAPCNNKELMEKVMLQISLFNCITGITFVVDEQEDRTNAIIGRIYAVANDCACIILYPDMSMYTADGKLLLSIQGNSDLNAYNPIAYQDFVMEEPDFKEEDIQRYENIKAELEAHGYPCISHIMSTQLTKVSLYVPEIKEIAKRAVAIFACAVCAEGTLMENGSRKIGLREFKAMDKQFHCKDFLSKKERAFIEARKVDESTSIQFSWRYECCAVMLWALGFMELNDFDSICDVAGMATIIRSFDSIEDMCKAANRRSDDELLDMHTRVLYYDWACVDARIHQKEMEGIDPGVVQEHHYAFNWLCGANHTDDWDQIQPNT</sequence>
<accession>A0A7G9GN65</accession>
<gene>
    <name evidence="1" type="ORF">H9Q80_18725</name>
</gene>
<evidence type="ECO:0000313" key="1">
    <source>
        <dbReference type="EMBL" id="QNM12247.1"/>
    </source>
</evidence>
<reference evidence="1 2" key="1">
    <citation type="submission" date="2020-08" db="EMBL/GenBank/DDBJ databases">
        <authorList>
            <person name="Liu C."/>
            <person name="Sun Q."/>
        </authorList>
    </citation>
    <scope>NUCLEOTIDE SEQUENCE [LARGE SCALE GENOMIC DNA]</scope>
    <source>
        <strain evidence="1 2">NSJ-61</strain>
    </source>
</reference>
<dbReference type="Proteomes" id="UP000515856">
    <property type="component" value="Chromosome"/>
</dbReference>
<name>A0A7G9GN65_9FIRM</name>
<evidence type="ECO:0000313" key="2">
    <source>
        <dbReference type="Proteomes" id="UP000515856"/>
    </source>
</evidence>
<protein>
    <submittedName>
        <fullName evidence="1">DUF4272 domain-containing protein</fullName>
    </submittedName>
</protein>
<dbReference type="AlphaFoldDB" id="A0A7G9GN65"/>
<organism evidence="1 2">
    <name type="scientific">[Eubacterium] hominis</name>
    <dbReference type="NCBI Taxonomy" id="2764325"/>
    <lineage>
        <taxon>Bacteria</taxon>
        <taxon>Bacillati</taxon>
        <taxon>Bacillota</taxon>
        <taxon>Erysipelotrichia</taxon>
        <taxon>Erysipelotrichales</taxon>
        <taxon>Erysipelotrichaceae</taxon>
        <taxon>Amedibacillus</taxon>
    </lineage>
</organism>
<keyword evidence="2" id="KW-1185">Reference proteome</keyword>
<dbReference type="InterPro" id="IPR025368">
    <property type="entry name" value="DUF4272"/>
</dbReference>
<dbReference type="EMBL" id="CP060636">
    <property type="protein sequence ID" value="QNM12247.1"/>
    <property type="molecule type" value="Genomic_DNA"/>
</dbReference>
<dbReference type="Pfam" id="PF14094">
    <property type="entry name" value="DUF4272"/>
    <property type="match status" value="1"/>
</dbReference>
<dbReference type="KEGG" id="ehn:H9Q80_18725"/>
<proteinExistence type="predicted"/>